<dbReference type="Pfam" id="PF00733">
    <property type="entry name" value="Asn_synthase"/>
    <property type="match status" value="1"/>
</dbReference>
<dbReference type="AlphaFoldDB" id="A0A2A3WZK9"/>
<proteinExistence type="predicted"/>
<dbReference type="PANTHER" id="PTHR43284">
    <property type="entry name" value="ASPARAGINE SYNTHETASE (GLUTAMINE-HYDROLYZING)"/>
    <property type="match status" value="1"/>
</dbReference>
<comment type="pathway">
    <text evidence="1">Amino-acid biosynthesis; L-asparagine biosynthesis; L-asparagine from L-aspartate (L-Gln route): step 1/1.</text>
</comment>
<evidence type="ECO:0000256" key="4">
    <source>
        <dbReference type="ARBA" id="ARBA00048741"/>
    </source>
</evidence>
<evidence type="ECO:0000256" key="2">
    <source>
        <dbReference type="ARBA" id="ARBA00012737"/>
    </source>
</evidence>
<evidence type="ECO:0000313" key="7">
    <source>
        <dbReference type="Proteomes" id="UP000218377"/>
    </source>
</evidence>
<dbReference type="GO" id="GO:0006529">
    <property type="term" value="P:asparagine biosynthetic process"/>
    <property type="evidence" value="ECO:0007669"/>
    <property type="project" value="UniProtKB-KW"/>
</dbReference>
<accession>A0A2A3WZK9</accession>
<dbReference type="EC" id="6.3.5.4" evidence="2"/>
<dbReference type="InterPro" id="IPR014729">
    <property type="entry name" value="Rossmann-like_a/b/a_fold"/>
</dbReference>
<dbReference type="Gene3D" id="3.40.50.620">
    <property type="entry name" value="HUPs"/>
    <property type="match status" value="1"/>
</dbReference>
<dbReference type="PANTHER" id="PTHR43284:SF1">
    <property type="entry name" value="ASPARAGINE SYNTHETASE"/>
    <property type="match status" value="1"/>
</dbReference>
<organism evidence="6 7">
    <name type="scientific">Brevibacterium aurantiacum</name>
    <dbReference type="NCBI Taxonomy" id="273384"/>
    <lineage>
        <taxon>Bacteria</taxon>
        <taxon>Bacillati</taxon>
        <taxon>Actinomycetota</taxon>
        <taxon>Actinomycetes</taxon>
        <taxon>Micrococcales</taxon>
        <taxon>Brevibacteriaceae</taxon>
        <taxon>Brevibacterium</taxon>
    </lineage>
</organism>
<dbReference type="InterPro" id="IPR051786">
    <property type="entry name" value="ASN_synthetase/amidase"/>
</dbReference>
<protein>
    <recommendedName>
        <fullName evidence="2">asparagine synthase (glutamine-hydrolyzing)</fullName>
        <ecNumber evidence="2">6.3.5.4</ecNumber>
    </recommendedName>
</protein>
<sequence>MSLGKPQQLLFVPDTELGTRLAEAHSCPTIDSYSSGRPAIVGDAEPTRSTRADMSGKIMLGFGTVPSTFPPSVRASLQAARRGSDVDTSEIPGSLVLTIRVADTVRVQGTISCLHQVFWATVDGQVVAATDARLLAELAGTAVDANILTTWTLSPQAPYPFGLQPPWKDMHVVPPGHCLIFNTDGTRPCIEQYWCPPAPDRDAQESRDRLRERMIEAVRVRAERSDALSCDASGGIDSSVVLALAARERNDTTAFTTGPAALFDEETSWGRVIVDATGVERWKTAGPDSFPHVFDRIDETLLRTDLPFAGEPVKMRSRFIAEAVSAATSGTVTTHLTGHFGDELFSSGVAHLRDLGLRRPLEVRKRVELLHARTRIPRRTLMKWATSRSSYHQSLQDFVRDGHTAPGWLSMESSIPPWVHYREETRERLGSQLEHATVSPLGTTAEQHETLSRLITSGSILRHESQIMAPAGIFVDAPFGDDRVVDAVLRSPIGKLQDPSRVKPVLLDAIGDELPQAIVNRTAKTDSTAAIWTGLTQNASRLRTMSTNMLAAQRGVVDEGMFRASLLGPHPPSLLPMSLWRTLAVEAWLRDNEGVRHQISVDPIGVNYP</sequence>
<name>A0A2A3WZK9_BREAU</name>
<evidence type="ECO:0000256" key="1">
    <source>
        <dbReference type="ARBA" id="ARBA00005187"/>
    </source>
</evidence>
<dbReference type="SUPFAM" id="SSF52402">
    <property type="entry name" value="Adenine nucleotide alpha hydrolases-like"/>
    <property type="match status" value="1"/>
</dbReference>
<dbReference type="EMBL" id="NRGX01000001">
    <property type="protein sequence ID" value="PCC16866.1"/>
    <property type="molecule type" value="Genomic_DNA"/>
</dbReference>
<dbReference type="GO" id="GO:0004066">
    <property type="term" value="F:asparagine synthase (glutamine-hydrolyzing) activity"/>
    <property type="evidence" value="ECO:0007669"/>
    <property type="project" value="UniProtKB-EC"/>
</dbReference>
<feature type="domain" description="Asparagine synthetase" evidence="5">
    <location>
        <begin position="210"/>
        <end position="590"/>
    </location>
</feature>
<keyword evidence="3" id="KW-0061">Asparagine biosynthesis</keyword>
<keyword evidence="3" id="KW-0028">Amino-acid biosynthesis</keyword>
<evidence type="ECO:0000256" key="3">
    <source>
        <dbReference type="ARBA" id="ARBA00022888"/>
    </source>
</evidence>
<comment type="catalytic activity">
    <reaction evidence="4">
        <text>L-aspartate + L-glutamine + ATP + H2O = L-asparagine + L-glutamate + AMP + diphosphate + H(+)</text>
        <dbReference type="Rhea" id="RHEA:12228"/>
        <dbReference type="ChEBI" id="CHEBI:15377"/>
        <dbReference type="ChEBI" id="CHEBI:15378"/>
        <dbReference type="ChEBI" id="CHEBI:29985"/>
        <dbReference type="ChEBI" id="CHEBI:29991"/>
        <dbReference type="ChEBI" id="CHEBI:30616"/>
        <dbReference type="ChEBI" id="CHEBI:33019"/>
        <dbReference type="ChEBI" id="CHEBI:58048"/>
        <dbReference type="ChEBI" id="CHEBI:58359"/>
        <dbReference type="ChEBI" id="CHEBI:456215"/>
        <dbReference type="EC" id="6.3.5.4"/>
    </reaction>
</comment>
<comment type="caution">
    <text evidence="6">The sequence shown here is derived from an EMBL/GenBank/DDBJ whole genome shotgun (WGS) entry which is preliminary data.</text>
</comment>
<evidence type="ECO:0000259" key="5">
    <source>
        <dbReference type="Pfam" id="PF00733"/>
    </source>
</evidence>
<reference evidence="6 7" key="1">
    <citation type="journal article" date="2017" name="Elife">
        <title>Extensive horizontal gene transfer in cheese-associated bacteria.</title>
        <authorList>
            <person name="Bonham K.S."/>
            <person name="Wolfe B.E."/>
            <person name="Dutton R.J."/>
        </authorList>
    </citation>
    <scope>NUCLEOTIDE SEQUENCE [LARGE SCALE GENOMIC DNA]</scope>
    <source>
        <strain evidence="6 7">JB5</strain>
    </source>
</reference>
<evidence type="ECO:0000313" key="6">
    <source>
        <dbReference type="EMBL" id="PCC16866.1"/>
    </source>
</evidence>
<dbReference type="InterPro" id="IPR001962">
    <property type="entry name" value="Asn_synthase"/>
</dbReference>
<dbReference type="Proteomes" id="UP000218377">
    <property type="component" value="Unassembled WGS sequence"/>
</dbReference>
<gene>
    <name evidence="6" type="ORF">CIK79_00230</name>
</gene>